<gene>
    <name evidence="1" type="ORF">ACFOWE_17915</name>
</gene>
<protein>
    <recommendedName>
        <fullName evidence="3">(2Fe-2S)-binding protein</fullName>
    </recommendedName>
</protein>
<dbReference type="RefSeq" id="WP_377289199.1">
    <property type="nucleotide sequence ID" value="NZ_JBHSBM010000018.1"/>
</dbReference>
<dbReference type="Proteomes" id="UP001595850">
    <property type="component" value="Unassembled WGS sequence"/>
</dbReference>
<evidence type="ECO:0000313" key="2">
    <source>
        <dbReference type="Proteomes" id="UP001595850"/>
    </source>
</evidence>
<proteinExistence type="predicted"/>
<keyword evidence="2" id="KW-1185">Reference proteome</keyword>
<sequence>MTASVYLSCPEHTNWRMCEDDLRFTVESAAEARALHALRYPGTTARKVARVVLGCEIGGCSTQVSVAAGTVTAARAAMAQHNYGWYTARRAGGRLVDGCQWHLGSCCVHHARRPSPTLDPAAILPGDPGWPGATTEPAQLDLLTLLAA</sequence>
<organism evidence="1 2">
    <name type="scientific">Planomonospora corallina</name>
    <dbReference type="NCBI Taxonomy" id="1806052"/>
    <lineage>
        <taxon>Bacteria</taxon>
        <taxon>Bacillati</taxon>
        <taxon>Actinomycetota</taxon>
        <taxon>Actinomycetes</taxon>
        <taxon>Streptosporangiales</taxon>
        <taxon>Streptosporangiaceae</taxon>
        <taxon>Planomonospora</taxon>
    </lineage>
</organism>
<evidence type="ECO:0000313" key="1">
    <source>
        <dbReference type="EMBL" id="MFC4060185.1"/>
    </source>
</evidence>
<evidence type="ECO:0008006" key="3">
    <source>
        <dbReference type="Google" id="ProtNLM"/>
    </source>
</evidence>
<name>A0ABV8I8H6_9ACTN</name>
<comment type="caution">
    <text evidence="1">The sequence shown here is derived from an EMBL/GenBank/DDBJ whole genome shotgun (WGS) entry which is preliminary data.</text>
</comment>
<dbReference type="EMBL" id="JBHSBM010000018">
    <property type="protein sequence ID" value="MFC4060185.1"/>
    <property type="molecule type" value="Genomic_DNA"/>
</dbReference>
<reference evidence="2" key="1">
    <citation type="journal article" date="2019" name="Int. J. Syst. Evol. Microbiol.">
        <title>The Global Catalogue of Microorganisms (GCM) 10K type strain sequencing project: providing services to taxonomists for standard genome sequencing and annotation.</title>
        <authorList>
            <consortium name="The Broad Institute Genomics Platform"/>
            <consortium name="The Broad Institute Genome Sequencing Center for Infectious Disease"/>
            <person name="Wu L."/>
            <person name="Ma J."/>
        </authorList>
    </citation>
    <scope>NUCLEOTIDE SEQUENCE [LARGE SCALE GENOMIC DNA]</scope>
    <source>
        <strain evidence="2">TBRC 4489</strain>
    </source>
</reference>
<accession>A0ABV8I8H6</accession>